<name>A0A1C1YQM5_9HYPH</name>
<keyword evidence="3" id="KW-1185">Reference proteome</keyword>
<comment type="caution">
    <text evidence="2">The sequence shown here is derived from an EMBL/GenBank/DDBJ whole genome shotgun (WGS) entry which is preliminary data.</text>
</comment>
<accession>A0A1C1YQM5</accession>
<dbReference type="Proteomes" id="UP000094795">
    <property type="component" value="Unassembled WGS sequence"/>
</dbReference>
<feature type="domain" description="Serine aminopeptidase S33" evidence="1">
    <location>
        <begin position="50"/>
        <end position="140"/>
    </location>
</feature>
<gene>
    <name evidence="2" type="ORF">AWJ14_14980</name>
</gene>
<dbReference type="Pfam" id="PF02566">
    <property type="entry name" value="OsmC"/>
    <property type="match status" value="1"/>
</dbReference>
<dbReference type="SUPFAM" id="SSF53474">
    <property type="entry name" value="alpha/beta-Hydrolases"/>
    <property type="match status" value="1"/>
</dbReference>
<organism evidence="2 3">
    <name type="scientific">Hoeflea olei</name>
    <dbReference type="NCBI Taxonomy" id="1480615"/>
    <lineage>
        <taxon>Bacteria</taxon>
        <taxon>Pseudomonadati</taxon>
        <taxon>Pseudomonadota</taxon>
        <taxon>Alphaproteobacteria</taxon>
        <taxon>Hyphomicrobiales</taxon>
        <taxon>Rhizobiaceae</taxon>
        <taxon>Hoeflea</taxon>
    </lineage>
</organism>
<dbReference type="SUPFAM" id="SSF82784">
    <property type="entry name" value="OsmC-like"/>
    <property type="match status" value="1"/>
</dbReference>
<reference evidence="2 3" key="1">
    <citation type="submission" date="2015-12" db="EMBL/GenBank/DDBJ databases">
        <authorList>
            <person name="Shamseldin A."/>
            <person name="Moawad H."/>
            <person name="Abd El-Rahim W.M."/>
            <person name="Sadowsky M.J."/>
        </authorList>
    </citation>
    <scope>NUCLEOTIDE SEQUENCE [LARGE SCALE GENOMIC DNA]</scope>
    <source>
        <strain evidence="2 3">JC234</strain>
    </source>
</reference>
<dbReference type="InterPro" id="IPR022742">
    <property type="entry name" value="Hydrolase_4"/>
</dbReference>
<dbReference type="STRING" id="1480615.AWJ14_14980"/>
<dbReference type="Gene3D" id="3.40.50.1820">
    <property type="entry name" value="alpha/beta hydrolase"/>
    <property type="match status" value="1"/>
</dbReference>
<sequence length="409" mass="43607">MTARTIKAEFDGHSGAKLAARLDIPAGETRAWALFAHCFTCSKDSLAARRISGELARAGIAVMRFDFTGLGSSEGEFASTNFSSNVEDLRAAAQWLEAHHEAPQILVGHSLGGAAVLSVAGDLASVKAVVTIGAPSEPDHVIRHFRAQADEIEARGEAEVDLAGRTFTIRRQFVEDLDATRLAGRIRAMRKALLVMHAPRDELVGIDNASAIFLAARHPKSFVSLDDADHLLTRADDANYVAGVIASWAARYLPADPPRSEADTVEDVVVGETGQGRFQVAIQAGRHRLMGDEPVDVGGADTGPSPYDLLSAALGACTAMTLRMYAQHKQIDLGRVTVTVRHAKVHAKDCLDCTEAERAGGSKIDRFERVIAVDGGVPEGLSDKITEIAGKCPVHKTMAHGAKVVTRLA</sequence>
<dbReference type="InterPro" id="IPR029058">
    <property type="entry name" value="AB_hydrolase_fold"/>
</dbReference>
<evidence type="ECO:0000313" key="2">
    <source>
        <dbReference type="EMBL" id="OCW55784.1"/>
    </source>
</evidence>
<dbReference type="PANTHER" id="PTHR39624">
    <property type="entry name" value="PROTEIN INVOLVED IN RIMO-MEDIATED BETA-METHYLTHIOLATION OF RIBOSOMAL PROTEIN S12 YCAO"/>
    <property type="match status" value="1"/>
</dbReference>
<dbReference type="InterPro" id="IPR015946">
    <property type="entry name" value="KH_dom-like_a/b"/>
</dbReference>
<dbReference type="RefSeq" id="WP_066183929.1">
    <property type="nucleotide sequence ID" value="NZ_LQZT01000049.1"/>
</dbReference>
<proteinExistence type="predicted"/>
<dbReference type="PANTHER" id="PTHR39624:SF2">
    <property type="entry name" value="OSMC-LIKE PROTEIN"/>
    <property type="match status" value="1"/>
</dbReference>
<dbReference type="InterPro" id="IPR003718">
    <property type="entry name" value="OsmC/Ohr_fam"/>
</dbReference>
<evidence type="ECO:0000313" key="3">
    <source>
        <dbReference type="Proteomes" id="UP000094795"/>
    </source>
</evidence>
<protein>
    <submittedName>
        <fullName evidence="2">Osmotically inducible protein C</fullName>
    </submittedName>
</protein>
<dbReference type="Pfam" id="PF12146">
    <property type="entry name" value="Hydrolase_4"/>
    <property type="match status" value="1"/>
</dbReference>
<evidence type="ECO:0000259" key="1">
    <source>
        <dbReference type="Pfam" id="PF12146"/>
    </source>
</evidence>
<dbReference type="AlphaFoldDB" id="A0A1C1YQM5"/>
<dbReference type="EMBL" id="LQZT01000049">
    <property type="protein sequence ID" value="OCW55784.1"/>
    <property type="molecule type" value="Genomic_DNA"/>
</dbReference>
<dbReference type="ESTHER" id="9rhiz-a0a1c1yqm5">
    <property type="family name" value="Est-OsmC"/>
</dbReference>
<dbReference type="Gene3D" id="3.30.300.20">
    <property type="match status" value="1"/>
</dbReference>
<dbReference type="OrthoDB" id="9789573at2"/>
<dbReference type="InterPro" id="IPR036102">
    <property type="entry name" value="OsmC/Ohrsf"/>
</dbReference>